<sequence length="95" mass="11239">MKYTELPKLEDRTMYEKMLFVFRIILSIAVIITAIVEITNLLNWVKNISQLLLGGMFFVMFLEYRKYNTLQACLSLVISIFIISIFVIDYYNILI</sequence>
<proteinExistence type="predicted"/>
<evidence type="ECO:0008006" key="2">
    <source>
        <dbReference type="Google" id="ProtNLM"/>
    </source>
</evidence>
<gene>
    <name evidence="1" type="ORF">CBLFYP62_00143</name>
</gene>
<name>A0A6N3GRN2_CLOBU</name>
<accession>A0A6N3GRN2</accession>
<protein>
    <recommendedName>
        <fullName evidence="2">DUF3953 domain-containing protein</fullName>
    </recommendedName>
</protein>
<dbReference type="EMBL" id="CACRTU010000034">
    <property type="protein sequence ID" value="VYU66469.1"/>
    <property type="molecule type" value="Genomic_DNA"/>
</dbReference>
<dbReference type="AlphaFoldDB" id="A0A6N3GRN2"/>
<evidence type="ECO:0000313" key="1">
    <source>
        <dbReference type="EMBL" id="VYU66469.1"/>
    </source>
</evidence>
<dbReference type="RefSeq" id="WP_002580408.1">
    <property type="nucleotide sequence ID" value="NZ_CACRTU010000034.1"/>
</dbReference>
<organism evidence="1">
    <name type="scientific">Clostridium butyricum</name>
    <dbReference type="NCBI Taxonomy" id="1492"/>
    <lineage>
        <taxon>Bacteria</taxon>
        <taxon>Bacillati</taxon>
        <taxon>Bacillota</taxon>
        <taxon>Clostridia</taxon>
        <taxon>Eubacteriales</taxon>
        <taxon>Clostridiaceae</taxon>
        <taxon>Clostridium</taxon>
    </lineage>
</organism>
<reference evidence="1" key="1">
    <citation type="submission" date="2019-11" db="EMBL/GenBank/DDBJ databases">
        <authorList>
            <person name="Feng L."/>
        </authorList>
    </citation>
    <scope>NUCLEOTIDE SEQUENCE</scope>
    <source>
        <strain evidence="1">CButyricumLFYP62</strain>
    </source>
</reference>